<dbReference type="GO" id="GO:0005737">
    <property type="term" value="C:cytoplasm"/>
    <property type="evidence" value="ECO:0007669"/>
    <property type="project" value="TreeGrafter"/>
</dbReference>
<proteinExistence type="predicted"/>
<dbReference type="GO" id="GO:0005634">
    <property type="term" value="C:nucleus"/>
    <property type="evidence" value="ECO:0007669"/>
    <property type="project" value="TreeGrafter"/>
</dbReference>
<evidence type="ECO:0000259" key="2">
    <source>
        <dbReference type="Pfam" id="PF03959"/>
    </source>
</evidence>
<dbReference type="OrthoDB" id="414698at2759"/>
<comment type="caution">
    <text evidence="3">The sequence shown here is derived from an EMBL/GenBank/DDBJ whole genome shotgun (WGS) entry which is preliminary data.</text>
</comment>
<evidence type="ECO:0000313" key="3">
    <source>
        <dbReference type="EMBL" id="RJE19105.1"/>
    </source>
</evidence>
<dbReference type="GO" id="GO:0019748">
    <property type="term" value="P:secondary metabolic process"/>
    <property type="evidence" value="ECO:0007669"/>
    <property type="project" value="TreeGrafter"/>
</dbReference>
<dbReference type="GO" id="GO:0016787">
    <property type="term" value="F:hydrolase activity"/>
    <property type="evidence" value="ECO:0007669"/>
    <property type="project" value="UniProtKB-KW"/>
</dbReference>
<keyword evidence="4" id="KW-1185">Reference proteome</keyword>
<dbReference type="InterPro" id="IPR005645">
    <property type="entry name" value="FSH-like_dom"/>
</dbReference>
<evidence type="ECO:0000313" key="4">
    <source>
        <dbReference type="Proteomes" id="UP000266188"/>
    </source>
</evidence>
<protein>
    <submittedName>
        <fullName evidence="3">Serine hydrolase FSH1</fullName>
    </submittedName>
</protein>
<keyword evidence="1 3" id="KW-0378">Hydrolase</keyword>
<dbReference type="Proteomes" id="UP000266188">
    <property type="component" value="Unassembled WGS sequence"/>
</dbReference>
<gene>
    <name evidence="3" type="ORF">PHISCL_08557</name>
</gene>
<dbReference type="InterPro" id="IPR050593">
    <property type="entry name" value="LovG"/>
</dbReference>
<name>A0A3A2ZMK2_9EURO</name>
<dbReference type="EMBL" id="MVGC01000448">
    <property type="protein sequence ID" value="RJE19105.1"/>
    <property type="molecule type" value="Genomic_DNA"/>
</dbReference>
<dbReference type="STRING" id="2070753.A0A3A2ZMK2"/>
<feature type="domain" description="Serine hydrolase" evidence="2">
    <location>
        <begin position="65"/>
        <end position="162"/>
    </location>
</feature>
<dbReference type="InterPro" id="IPR029058">
    <property type="entry name" value="AB_hydrolase_fold"/>
</dbReference>
<dbReference type="Pfam" id="PF03959">
    <property type="entry name" value="FSH1"/>
    <property type="match status" value="1"/>
</dbReference>
<evidence type="ECO:0000256" key="1">
    <source>
        <dbReference type="ARBA" id="ARBA00022801"/>
    </source>
</evidence>
<accession>A0A3A2ZMK2</accession>
<sequence length="177" mass="19586">MQLGLSSHKAEFYSFFGSGPHYRWLDYGGIDQETLNNRVRNAPVTPTPEDGIRDLVGSGDGTLIWRNYDDLIKYLDGILDENPDIAGMVGYSEGACMASTYILNEEKRLRETGRERRIKCALFVTGTPPINPDKGFVLADEQEDVMLDVPTLHVIGANGSIPSPSSSVVGNWLMNFE</sequence>
<organism evidence="3 4">
    <name type="scientific">Aspergillus sclerotialis</name>
    <dbReference type="NCBI Taxonomy" id="2070753"/>
    <lineage>
        <taxon>Eukaryota</taxon>
        <taxon>Fungi</taxon>
        <taxon>Dikarya</taxon>
        <taxon>Ascomycota</taxon>
        <taxon>Pezizomycotina</taxon>
        <taxon>Eurotiomycetes</taxon>
        <taxon>Eurotiomycetidae</taxon>
        <taxon>Eurotiales</taxon>
        <taxon>Aspergillaceae</taxon>
        <taxon>Aspergillus</taxon>
        <taxon>Aspergillus subgen. Polypaecilum</taxon>
    </lineage>
</organism>
<dbReference type="PANTHER" id="PTHR48070:SF4">
    <property type="entry name" value="ESTERASE ALNB"/>
    <property type="match status" value="1"/>
</dbReference>
<reference evidence="4" key="1">
    <citation type="submission" date="2017-02" db="EMBL/GenBank/DDBJ databases">
        <authorList>
            <person name="Tafer H."/>
            <person name="Lopandic K."/>
        </authorList>
    </citation>
    <scope>NUCLEOTIDE SEQUENCE [LARGE SCALE GENOMIC DNA]</scope>
    <source>
        <strain evidence="4">CBS 366.77</strain>
    </source>
</reference>
<dbReference type="Gene3D" id="3.40.50.1820">
    <property type="entry name" value="alpha/beta hydrolase"/>
    <property type="match status" value="1"/>
</dbReference>
<dbReference type="PANTHER" id="PTHR48070">
    <property type="entry name" value="ESTERASE OVCA2"/>
    <property type="match status" value="1"/>
</dbReference>
<dbReference type="AlphaFoldDB" id="A0A3A2ZMK2"/>